<dbReference type="FunFam" id="3.30.160.60:FF:000322">
    <property type="entry name" value="GDNF-inducible zinc finger protein 1"/>
    <property type="match status" value="1"/>
</dbReference>
<dbReference type="SUPFAM" id="SSF57667">
    <property type="entry name" value="beta-beta-alpha zinc fingers"/>
    <property type="match status" value="5"/>
</dbReference>
<dbReference type="Pfam" id="PF00096">
    <property type="entry name" value="zf-C2H2"/>
    <property type="match status" value="4"/>
</dbReference>
<dbReference type="GO" id="GO:0000981">
    <property type="term" value="F:DNA-binding transcription factor activity, RNA polymerase II-specific"/>
    <property type="evidence" value="ECO:0007669"/>
    <property type="project" value="TreeGrafter"/>
</dbReference>
<evidence type="ECO:0000256" key="5">
    <source>
        <dbReference type="ARBA" id="ARBA00022771"/>
    </source>
</evidence>
<feature type="domain" description="C2H2-type" evidence="14">
    <location>
        <begin position="408"/>
        <end position="435"/>
    </location>
</feature>
<dbReference type="InterPro" id="IPR036236">
    <property type="entry name" value="Znf_C2H2_sf"/>
</dbReference>
<keyword evidence="6" id="KW-0862">Zinc</keyword>
<protein>
    <recommendedName>
        <fullName evidence="14">C2H2-type domain-containing protein</fullName>
    </recommendedName>
</protein>
<evidence type="ECO:0000256" key="9">
    <source>
        <dbReference type="ARBA" id="ARBA00023163"/>
    </source>
</evidence>
<dbReference type="FunFam" id="3.30.160.60:FF:002343">
    <property type="entry name" value="Zinc finger protein 33A"/>
    <property type="match status" value="1"/>
</dbReference>
<accession>A0A147BG26</accession>
<keyword evidence="4" id="KW-0677">Repeat</keyword>
<dbReference type="FunFam" id="3.30.160.60:FF:001498">
    <property type="entry name" value="Zinc finger protein 404"/>
    <property type="match status" value="1"/>
</dbReference>
<proteinExistence type="inferred from homology"/>
<dbReference type="PANTHER" id="PTHR24388:SF54">
    <property type="entry name" value="PROTEIN ESCARGOT"/>
    <property type="match status" value="1"/>
</dbReference>
<evidence type="ECO:0000256" key="11">
    <source>
        <dbReference type="ARBA" id="ARBA00037948"/>
    </source>
</evidence>
<keyword evidence="7" id="KW-0805">Transcription regulation</keyword>
<dbReference type="AlphaFoldDB" id="A0A147BG26"/>
<dbReference type="InterPro" id="IPR050527">
    <property type="entry name" value="Snail/Krueppel_Znf"/>
</dbReference>
<dbReference type="FunFam" id="3.30.160.60:FF:000557">
    <property type="entry name" value="zinc finger and SCAN domain-containing protein 29"/>
    <property type="match status" value="1"/>
</dbReference>
<feature type="domain" description="C2H2-type" evidence="14">
    <location>
        <begin position="548"/>
        <end position="575"/>
    </location>
</feature>
<keyword evidence="9" id="KW-0804">Transcription</keyword>
<evidence type="ECO:0000256" key="7">
    <source>
        <dbReference type="ARBA" id="ARBA00023015"/>
    </source>
</evidence>
<dbReference type="Gene3D" id="3.30.160.60">
    <property type="entry name" value="Classic Zinc Finger"/>
    <property type="match status" value="8"/>
</dbReference>
<dbReference type="PROSITE" id="PS50157">
    <property type="entry name" value="ZINC_FINGER_C2H2_2"/>
    <property type="match status" value="8"/>
</dbReference>
<dbReference type="FunFam" id="3.30.160.60:FF:000508">
    <property type="entry name" value="Myeloid zinc finger 1"/>
    <property type="match status" value="1"/>
</dbReference>
<feature type="region of interest" description="Disordered" evidence="13">
    <location>
        <begin position="619"/>
        <end position="651"/>
    </location>
</feature>
<dbReference type="Pfam" id="PF13894">
    <property type="entry name" value="zf-C2H2_4"/>
    <property type="match status" value="1"/>
</dbReference>
<evidence type="ECO:0000256" key="13">
    <source>
        <dbReference type="SAM" id="MobiDB-lite"/>
    </source>
</evidence>
<keyword evidence="10" id="KW-0539">Nucleus</keyword>
<evidence type="ECO:0000256" key="10">
    <source>
        <dbReference type="ARBA" id="ARBA00023242"/>
    </source>
</evidence>
<feature type="region of interest" description="Disordered" evidence="13">
    <location>
        <begin position="217"/>
        <end position="264"/>
    </location>
</feature>
<dbReference type="GO" id="GO:0008270">
    <property type="term" value="F:zinc ion binding"/>
    <property type="evidence" value="ECO:0007669"/>
    <property type="project" value="UniProtKB-KW"/>
</dbReference>
<name>A0A147BG26_IXORI</name>
<evidence type="ECO:0000259" key="14">
    <source>
        <dbReference type="PROSITE" id="PS50157"/>
    </source>
</evidence>
<dbReference type="GO" id="GO:0042802">
    <property type="term" value="F:identical protein binding"/>
    <property type="evidence" value="ECO:0007669"/>
    <property type="project" value="UniProtKB-ARBA"/>
</dbReference>
<evidence type="ECO:0000256" key="4">
    <source>
        <dbReference type="ARBA" id="ARBA00022737"/>
    </source>
</evidence>
<evidence type="ECO:0000256" key="1">
    <source>
        <dbReference type="ARBA" id="ARBA00004123"/>
    </source>
</evidence>
<evidence type="ECO:0000256" key="12">
    <source>
        <dbReference type="PROSITE-ProRule" id="PRU00042"/>
    </source>
</evidence>
<dbReference type="GO" id="GO:0000978">
    <property type="term" value="F:RNA polymerase II cis-regulatory region sequence-specific DNA binding"/>
    <property type="evidence" value="ECO:0007669"/>
    <property type="project" value="TreeGrafter"/>
</dbReference>
<keyword evidence="5 12" id="KW-0863">Zinc-finger</keyword>
<feature type="non-terminal residue" evidence="15">
    <location>
        <position position="1"/>
    </location>
</feature>
<feature type="domain" description="C2H2-type" evidence="14">
    <location>
        <begin position="492"/>
        <end position="519"/>
    </location>
</feature>
<evidence type="ECO:0000256" key="8">
    <source>
        <dbReference type="ARBA" id="ARBA00023125"/>
    </source>
</evidence>
<comment type="similarity">
    <text evidence="2">Belongs to the krueppel C2H2-type zinc-finger protein family.</text>
</comment>
<dbReference type="InterPro" id="IPR013087">
    <property type="entry name" value="Znf_C2H2_type"/>
</dbReference>
<evidence type="ECO:0000313" key="15">
    <source>
        <dbReference type="EMBL" id="JAR89747.1"/>
    </source>
</evidence>
<feature type="compositionally biased region" description="Basic and acidic residues" evidence="13">
    <location>
        <begin position="254"/>
        <end position="263"/>
    </location>
</feature>
<evidence type="ECO:0000256" key="6">
    <source>
        <dbReference type="ARBA" id="ARBA00022833"/>
    </source>
</evidence>
<evidence type="ECO:0000256" key="2">
    <source>
        <dbReference type="ARBA" id="ARBA00006991"/>
    </source>
</evidence>
<keyword evidence="3" id="KW-0479">Metal-binding</keyword>
<feature type="domain" description="C2H2-type" evidence="14">
    <location>
        <begin position="436"/>
        <end position="463"/>
    </location>
</feature>
<reference evidence="15" key="1">
    <citation type="journal article" date="2018" name="PLoS Negl. Trop. Dis.">
        <title>Sialome diversity of ticks revealed by RNAseq of single tick salivary glands.</title>
        <authorList>
            <person name="Perner J."/>
            <person name="Kropackova S."/>
            <person name="Kopacek P."/>
            <person name="Ribeiro J.M."/>
        </authorList>
    </citation>
    <scope>NUCLEOTIDE SEQUENCE</scope>
    <source>
        <strain evidence="15">Siblings of single egg batch collected in Ceske Budejovice</strain>
        <tissue evidence="15">Salivary glands</tissue>
    </source>
</reference>
<dbReference type="PANTHER" id="PTHR24388">
    <property type="entry name" value="ZINC FINGER PROTEIN"/>
    <property type="match status" value="1"/>
</dbReference>
<sequence length="668" mass="73737">SSLLLAFKTKIEESVALVPGMVAEEKLKAVQFWNVVSERLQEIVNDSAADINALALKMQKDGMATASMDDQGDQTSGMAPQYMESHSYGSENIYAETSQQYSVGETTAAPSHEQEYLELPVELESVAPSQPVPVQGSFHSVPLGPQRLDGMSGTEPSADSDGALLMPMCNARPQECFELPQQDQNPSGLIPGSGIGPEILPPSVKVTGNEKLLKKEAAEGVSWEPETHAIAPKQKATSKKPTKKTAAKNNARAADGKVDETGKNWDQSTDVSLLSCTTESEKGMVSLIKKVPDVQGSTDGKSQCVDTTEVIVIQTKKKPKKWKEMKECEICLKKVPTAAALTTHMWTHRKPFSCTECDARFSTKSNLVVHQRRHSGEKPYMCYECNASFSTRGNLKRHIKTHSGVKPWECTHCGGRFTEKKTLKVHMRRHTGEKPYQCQICQRRFAQNGILQTHMAMHLGQKSHLCEHCGKAFRQRSQLRLHTFRHQGVRKYDCATCPSKFLTKGDLERHNRMHTGERPFACDLCGKSFTRQQSLNEHTNRHYGIKPYECKRCGKTFAEMSACYKHIKAHSKSGGSTGPEDIHDGMKVNTHALPELAGKTLEIVQGMDDKLTILVNSGEEASLEVSDPDRQESSSCEMNAEETTVDTAGSDSMSELTAIQLLASASSY</sequence>
<comment type="similarity">
    <text evidence="11">Belongs to the snail C2H2-type zinc-finger protein family.</text>
</comment>
<feature type="compositionally biased region" description="Basic residues" evidence="13">
    <location>
        <begin position="236"/>
        <end position="246"/>
    </location>
</feature>
<comment type="subcellular location">
    <subcellularLocation>
        <location evidence="1">Nucleus</location>
    </subcellularLocation>
</comment>
<keyword evidence="8" id="KW-0238">DNA-binding</keyword>
<feature type="domain" description="C2H2-type" evidence="14">
    <location>
        <begin position="464"/>
        <end position="491"/>
    </location>
</feature>
<organism evidence="15">
    <name type="scientific">Ixodes ricinus</name>
    <name type="common">Common tick</name>
    <name type="synonym">Acarus ricinus</name>
    <dbReference type="NCBI Taxonomy" id="34613"/>
    <lineage>
        <taxon>Eukaryota</taxon>
        <taxon>Metazoa</taxon>
        <taxon>Ecdysozoa</taxon>
        <taxon>Arthropoda</taxon>
        <taxon>Chelicerata</taxon>
        <taxon>Arachnida</taxon>
        <taxon>Acari</taxon>
        <taxon>Parasitiformes</taxon>
        <taxon>Ixodida</taxon>
        <taxon>Ixodoidea</taxon>
        <taxon>Ixodidae</taxon>
        <taxon>Ixodinae</taxon>
        <taxon>Ixodes</taxon>
    </lineage>
</organism>
<feature type="domain" description="C2H2-type" evidence="14">
    <location>
        <begin position="380"/>
        <end position="407"/>
    </location>
</feature>
<dbReference type="EMBL" id="GEGO01005657">
    <property type="protein sequence ID" value="JAR89747.1"/>
    <property type="molecule type" value="Transcribed_RNA"/>
</dbReference>
<feature type="domain" description="C2H2-type" evidence="14">
    <location>
        <begin position="520"/>
        <end position="547"/>
    </location>
</feature>
<dbReference type="PROSITE" id="PS00028">
    <property type="entry name" value="ZINC_FINGER_C2H2_1"/>
    <property type="match status" value="8"/>
</dbReference>
<dbReference type="SMART" id="SM00355">
    <property type="entry name" value="ZnF_C2H2"/>
    <property type="match status" value="9"/>
</dbReference>
<dbReference type="Pfam" id="PF13912">
    <property type="entry name" value="zf-C2H2_6"/>
    <property type="match status" value="1"/>
</dbReference>
<dbReference type="GO" id="GO:0005634">
    <property type="term" value="C:nucleus"/>
    <property type="evidence" value="ECO:0007669"/>
    <property type="project" value="UniProtKB-SubCell"/>
</dbReference>
<feature type="domain" description="C2H2-type" evidence="14">
    <location>
        <begin position="352"/>
        <end position="379"/>
    </location>
</feature>
<evidence type="ECO:0000256" key="3">
    <source>
        <dbReference type="ARBA" id="ARBA00022723"/>
    </source>
</evidence>